<dbReference type="NCBIfam" id="TIGR00756">
    <property type="entry name" value="PPR"/>
    <property type="match status" value="2"/>
</dbReference>
<accession>A0AA38G7I2</accession>
<dbReference type="Pfam" id="PF01535">
    <property type="entry name" value="PPR"/>
    <property type="match status" value="2"/>
</dbReference>
<dbReference type="InterPro" id="IPR002885">
    <property type="entry name" value="PPR_rpt"/>
</dbReference>
<feature type="non-terminal residue" evidence="3">
    <location>
        <position position="247"/>
    </location>
</feature>
<dbReference type="Proteomes" id="UP000824469">
    <property type="component" value="Unassembled WGS sequence"/>
</dbReference>
<comment type="caution">
    <text evidence="3">The sequence shown here is derived from an EMBL/GenBank/DDBJ whole genome shotgun (WGS) entry which is preliminary data.</text>
</comment>
<sequence length="247" mass="29196">NFNKMVGELDFLIKGIYFFPSASRTKAASWVCFAKGPSPRKPRVWKSRTRIGTVSKSEKLVQHVKALSDVKEEVYGALDSFIAWEVEFPLITVKKALKMLQDEKEWKRIIQITKWMLSKGQGKTMGNYYILLNALAEEKRIEEAEDFWNQIFKRHLEHIPRMLFTRIITMYEQNNMFDKLLEVFADMEELGVKPDYLSIKIVANTFKNLGMLDKYEKVLKKYPESEWGHHYRNSKPYRGRVHKSQLY</sequence>
<evidence type="ECO:0000256" key="1">
    <source>
        <dbReference type="ARBA" id="ARBA00022737"/>
    </source>
</evidence>
<proteinExistence type="predicted"/>
<evidence type="ECO:0000256" key="2">
    <source>
        <dbReference type="PROSITE-ProRule" id="PRU00708"/>
    </source>
</evidence>
<dbReference type="PROSITE" id="PS51375">
    <property type="entry name" value="PPR"/>
    <property type="match status" value="1"/>
</dbReference>
<evidence type="ECO:0008006" key="5">
    <source>
        <dbReference type="Google" id="ProtNLM"/>
    </source>
</evidence>
<dbReference type="OMA" id="ETEWIMN"/>
<name>A0AA38G7I2_TAXCH</name>
<reference evidence="3 4" key="1">
    <citation type="journal article" date="2021" name="Nat. Plants">
        <title>The Taxus genome provides insights into paclitaxel biosynthesis.</title>
        <authorList>
            <person name="Xiong X."/>
            <person name="Gou J."/>
            <person name="Liao Q."/>
            <person name="Li Y."/>
            <person name="Zhou Q."/>
            <person name="Bi G."/>
            <person name="Li C."/>
            <person name="Du R."/>
            <person name="Wang X."/>
            <person name="Sun T."/>
            <person name="Guo L."/>
            <person name="Liang H."/>
            <person name="Lu P."/>
            <person name="Wu Y."/>
            <person name="Zhang Z."/>
            <person name="Ro D.K."/>
            <person name="Shang Y."/>
            <person name="Huang S."/>
            <person name="Yan J."/>
        </authorList>
    </citation>
    <scope>NUCLEOTIDE SEQUENCE [LARGE SCALE GENOMIC DNA]</scope>
    <source>
        <strain evidence="3">Ta-2019</strain>
    </source>
</reference>
<feature type="non-terminal residue" evidence="3">
    <location>
        <position position="1"/>
    </location>
</feature>
<keyword evidence="4" id="KW-1185">Reference proteome</keyword>
<feature type="repeat" description="PPR" evidence="2">
    <location>
        <begin position="160"/>
        <end position="194"/>
    </location>
</feature>
<dbReference type="PANTHER" id="PTHR46782">
    <property type="entry name" value="OS01G0757700 PROTEIN"/>
    <property type="match status" value="1"/>
</dbReference>
<dbReference type="EMBL" id="JAHRHJ020000005">
    <property type="protein sequence ID" value="KAH9316468.1"/>
    <property type="molecule type" value="Genomic_DNA"/>
</dbReference>
<evidence type="ECO:0000313" key="3">
    <source>
        <dbReference type="EMBL" id="KAH9316468.1"/>
    </source>
</evidence>
<organism evidence="3 4">
    <name type="scientific">Taxus chinensis</name>
    <name type="common">Chinese yew</name>
    <name type="synonym">Taxus wallichiana var. chinensis</name>
    <dbReference type="NCBI Taxonomy" id="29808"/>
    <lineage>
        <taxon>Eukaryota</taxon>
        <taxon>Viridiplantae</taxon>
        <taxon>Streptophyta</taxon>
        <taxon>Embryophyta</taxon>
        <taxon>Tracheophyta</taxon>
        <taxon>Spermatophyta</taxon>
        <taxon>Pinopsida</taxon>
        <taxon>Pinidae</taxon>
        <taxon>Conifers II</taxon>
        <taxon>Cupressales</taxon>
        <taxon>Taxaceae</taxon>
        <taxon>Taxus</taxon>
    </lineage>
</organism>
<dbReference type="InterPro" id="IPR011990">
    <property type="entry name" value="TPR-like_helical_dom_sf"/>
</dbReference>
<dbReference type="PANTHER" id="PTHR46782:SF1">
    <property type="entry name" value="OS01G0757700 PROTEIN"/>
    <property type="match status" value="1"/>
</dbReference>
<dbReference type="AlphaFoldDB" id="A0AA38G7I2"/>
<dbReference type="InterPro" id="IPR044646">
    <property type="entry name" value="EMB1417-like"/>
</dbReference>
<protein>
    <recommendedName>
        <fullName evidence="5">Pentatricopeptide repeat-containing protein</fullName>
    </recommendedName>
</protein>
<gene>
    <name evidence="3" type="ORF">KI387_025095</name>
</gene>
<dbReference type="Gene3D" id="1.25.40.10">
    <property type="entry name" value="Tetratricopeptide repeat domain"/>
    <property type="match status" value="1"/>
</dbReference>
<evidence type="ECO:0000313" key="4">
    <source>
        <dbReference type="Proteomes" id="UP000824469"/>
    </source>
</evidence>
<keyword evidence="1" id="KW-0677">Repeat</keyword>